<evidence type="ECO:0000256" key="20">
    <source>
        <dbReference type="PROSITE-ProRule" id="PRU10141"/>
    </source>
</evidence>
<keyword evidence="25" id="KW-1185">Reference proteome</keyword>
<dbReference type="FunFam" id="3.30.200.20:FF:000512">
    <property type="entry name" value="Receptor-like protein kinase HSL1"/>
    <property type="match status" value="1"/>
</dbReference>
<evidence type="ECO:0000256" key="21">
    <source>
        <dbReference type="SAM" id="Phobius"/>
    </source>
</evidence>
<evidence type="ECO:0000256" key="17">
    <source>
        <dbReference type="ARBA" id="ARBA00023180"/>
    </source>
</evidence>
<keyword evidence="12" id="KW-0418">Kinase</keyword>
<keyword evidence="5" id="KW-0723">Serine/threonine-protein kinase</keyword>
<dbReference type="EMBL" id="OY731401">
    <property type="protein sequence ID" value="CAJ1951525.1"/>
    <property type="molecule type" value="Genomic_DNA"/>
</dbReference>
<dbReference type="PROSITE" id="PS51450">
    <property type="entry name" value="LRR"/>
    <property type="match status" value="1"/>
</dbReference>
<dbReference type="PANTHER" id="PTHR48053:SF109">
    <property type="entry name" value="PROTEIN KINASE DOMAIN-CONTAINING PROTEIN"/>
    <property type="match status" value="1"/>
</dbReference>
<keyword evidence="7" id="KW-0808">Transferase</keyword>
<evidence type="ECO:0000256" key="10">
    <source>
        <dbReference type="ARBA" id="ARBA00022737"/>
    </source>
</evidence>
<keyword evidence="13 20" id="KW-0067">ATP-binding</keyword>
<dbReference type="PROSITE" id="PS00107">
    <property type="entry name" value="PROTEIN_KINASE_ATP"/>
    <property type="match status" value="1"/>
</dbReference>
<comment type="subcellular location">
    <subcellularLocation>
        <location evidence="1">Cell membrane</location>
    </subcellularLocation>
    <subcellularLocation>
        <location evidence="2">Membrane</location>
        <topology evidence="2">Single-pass type I membrane protein</topology>
    </subcellularLocation>
</comment>
<feature type="chain" id="PRO_5041739992" description="non-specific serine/threonine protein kinase" evidence="22">
    <location>
        <begin position="29"/>
        <end position="1012"/>
    </location>
</feature>
<dbReference type="InterPro" id="IPR011009">
    <property type="entry name" value="Kinase-like_dom_sf"/>
</dbReference>
<dbReference type="AlphaFoldDB" id="A0AA86SFR5"/>
<dbReference type="Pfam" id="PF00069">
    <property type="entry name" value="Pkinase"/>
    <property type="match status" value="1"/>
</dbReference>
<dbReference type="InterPro" id="IPR051716">
    <property type="entry name" value="Plant_RL_S/T_kinase"/>
</dbReference>
<keyword evidence="14 21" id="KW-1133">Transmembrane helix</keyword>
<proteinExistence type="inferred from homology"/>
<accession>A0AA86SFR5</accession>
<evidence type="ECO:0000256" key="6">
    <source>
        <dbReference type="ARBA" id="ARBA00022614"/>
    </source>
</evidence>
<keyword evidence="6" id="KW-0433">Leucine-rich repeat</keyword>
<evidence type="ECO:0000256" key="5">
    <source>
        <dbReference type="ARBA" id="ARBA00022527"/>
    </source>
</evidence>
<dbReference type="SUPFAM" id="SSF56112">
    <property type="entry name" value="Protein kinase-like (PK-like)"/>
    <property type="match status" value="1"/>
</dbReference>
<dbReference type="PROSITE" id="PS00108">
    <property type="entry name" value="PROTEIN_KINASE_ST"/>
    <property type="match status" value="1"/>
</dbReference>
<evidence type="ECO:0000256" key="2">
    <source>
        <dbReference type="ARBA" id="ARBA00004479"/>
    </source>
</evidence>
<keyword evidence="16" id="KW-0675">Receptor</keyword>
<evidence type="ECO:0000256" key="18">
    <source>
        <dbReference type="ARBA" id="ARBA00047899"/>
    </source>
</evidence>
<feature type="binding site" evidence="20">
    <location>
        <position position="725"/>
    </location>
    <ligand>
        <name>ATP</name>
        <dbReference type="ChEBI" id="CHEBI:30616"/>
    </ligand>
</feature>
<feature type="transmembrane region" description="Helical" evidence="21">
    <location>
        <begin position="642"/>
        <end position="666"/>
    </location>
</feature>
<dbReference type="SMART" id="SM00369">
    <property type="entry name" value="LRR_TYP"/>
    <property type="match status" value="5"/>
</dbReference>
<dbReference type="InterPro" id="IPR001611">
    <property type="entry name" value="Leu-rich_rpt"/>
</dbReference>
<keyword evidence="11 20" id="KW-0547">Nucleotide-binding</keyword>
<evidence type="ECO:0000256" key="7">
    <source>
        <dbReference type="ARBA" id="ARBA00022679"/>
    </source>
</evidence>
<dbReference type="PANTHER" id="PTHR48053">
    <property type="entry name" value="LEUCINE RICH REPEAT FAMILY PROTEIN, EXPRESSED"/>
    <property type="match status" value="1"/>
</dbReference>
<dbReference type="SMART" id="SM00220">
    <property type="entry name" value="S_TKc"/>
    <property type="match status" value="1"/>
</dbReference>
<dbReference type="GO" id="GO:0004674">
    <property type="term" value="F:protein serine/threonine kinase activity"/>
    <property type="evidence" value="ECO:0007669"/>
    <property type="project" value="UniProtKB-KW"/>
</dbReference>
<dbReference type="Pfam" id="PF23598">
    <property type="entry name" value="LRR_14"/>
    <property type="match status" value="1"/>
</dbReference>
<evidence type="ECO:0000256" key="1">
    <source>
        <dbReference type="ARBA" id="ARBA00004236"/>
    </source>
</evidence>
<dbReference type="FunFam" id="3.80.10.10:FF:001160">
    <property type="entry name" value="Receptor-like protein kinase HSL1 isoform A"/>
    <property type="match status" value="1"/>
</dbReference>
<keyword evidence="9 22" id="KW-0732">Signal</keyword>
<dbReference type="InterPro" id="IPR055414">
    <property type="entry name" value="LRR_R13L4/SHOC2-like"/>
</dbReference>
<name>A0AA86SFR5_9FABA</name>
<feature type="signal peptide" evidence="22">
    <location>
        <begin position="1"/>
        <end position="28"/>
    </location>
</feature>
<evidence type="ECO:0000256" key="16">
    <source>
        <dbReference type="ARBA" id="ARBA00023170"/>
    </source>
</evidence>
<evidence type="ECO:0000256" key="22">
    <source>
        <dbReference type="SAM" id="SignalP"/>
    </source>
</evidence>
<keyword evidence="15 21" id="KW-0472">Membrane</keyword>
<dbReference type="Gene3D" id="3.30.200.20">
    <property type="entry name" value="Phosphorylase Kinase, domain 1"/>
    <property type="match status" value="1"/>
</dbReference>
<dbReference type="FunFam" id="3.80.10.10:FF:000824">
    <property type="entry name" value="Receptor-like protein kinase HSL1 isoform A"/>
    <property type="match status" value="1"/>
</dbReference>
<dbReference type="FunFam" id="3.80.10.10:FF:001670">
    <property type="entry name" value="Putative leucine-rich repeat receptor-like protein kinase family protein"/>
    <property type="match status" value="1"/>
</dbReference>
<dbReference type="GO" id="GO:0005524">
    <property type="term" value="F:ATP binding"/>
    <property type="evidence" value="ECO:0007669"/>
    <property type="project" value="UniProtKB-UniRule"/>
</dbReference>
<evidence type="ECO:0000256" key="9">
    <source>
        <dbReference type="ARBA" id="ARBA00022729"/>
    </source>
</evidence>
<dbReference type="SUPFAM" id="SSF52058">
    <property type="entry name" value="L domain-like"/>
    <property type="match status" value="1"/>
</dbReference>
<evidence type="ECO:0000313" key="25">
    <source>
        <dbReference type="Proteomes" id="UP001189624"/>
    </source>
</evidence>
<evidence type="ECO:0000256" key="15">
    <source>
        <dbReference type="ARBA" id="ARBA00023136"/>
    </source>
</evidence>
<evidence type="ECO:0000256" key="12">
    <source>
        <dbReference type="ARBA" id="ARBA00022777"/>
    </source>
</evidence>
<evidence type="ECO:0000259" key="23">
    <source>
        <dbReference type="PROSITE" id="PS50011"/>
    </source>
</evidence>
<reference evidence="24" key="1">
    <citation type="submission" date="2023-10" db="EMBL/GenBank/DDBJ databases">
        <authorList>
            <person name="Domelevo Entfellner J.-B."/>
        </authorList>
    </citation>
    <scope>NUCLEOTIDE SEQUENCE</scope>
</reference>
<dbReference type="InterPro" id="IPR013210">
    <property type="entry name" value="LRR_N_plant-typ"/>
</dbReference>
<comment type="similarity">
    <text evidence="3">Belongs to the protein kinase superfamily. Ser/Thr protein kinase family.</text>
</comment>
<feature type="domain" description="Protein kinase" evidence="23">
    <location>
        <begin position="696"/>
        <end position="981"/>
    </location>
</feature>
<evidence type="ECO:0000256" key="13">
    <source>
        <dbReference type="ARBA" id="ARBA00022840"/>
    </source>
</evidence>
<dbReference type="Gene3D" id="1.10.510.10">
    <property type="entry name" value="Transferase(Phosphotransferase) domain 1"/>
    <property type="match status" value="1"/>
</dbReference>
<dbReference type="Pfam" id="PF00560">
    <property type="entry name" value="LRR_1"/>
    <property type="match status" value="8"/>
</dbReference>
<organism evidence="24 25">
    <name type="scientific">Sphenostylis stenocarpa</name>
    <dbReference type="NCBI Taxonomy" id="92480"/>
    <lineage>
        <taxon>Eukaryota</taxon>
        <taxon>Viridiplantae</taxon>
        <taxon>Streptophyta</taxon>
        <taxon>Embryophyta</taxon>
        <taxon>Tracheophyta</taxon>
        <taxon>Spermatophyta</taxon>
        <taxon>Magnoliopsida</taxon>
        <taxon>eudicotyledons</taxon>
        <taxon>Gunneridae</taxon>
        <taxon>Pentapetalae</taxon>
        <taxon>rosids</taxon>
        <taxon>fabids</taxon>
        <taxon>Fabales</taxon>
        <taxon>Fabaceae</taxon>
        <taxon>Papilionoideae</taxon>
        <taxon>50 kb inversion clade</taxon>
        <taxon>NPAAA clade</taxon>
        <taxon>indigoferoid/millettioid clade</taxon>
        <taxon>Phaseoleae</taxon>
        <taxon>Sphenostylis</taxon>
    </lineage>
</organism>
<dbReference type="Pfam" id="PF08263">
    <property type="entry name" value="LRRNT_2"/>
    <property type="match status" value="1"/>
</dbReference>
<evidence type="ECO:0000256" key="14">
    <source>
        <dbReference type="ARBA" id="ARBA00022989"/>
    </source>
</evidence>
<gene>
    <name evidence="24" type="ORF">AYBTSS11_LOCUS14819</name>
</gene>
<dbReference type="InterPro" id="IPR017441">
    <property type="entry name" value="Protein_kinase_ATP_BS"/>
</dbReference>
<sequence length="1012" mass="113063">MKKFTASFAKMPILPLLSFFLFLTFANSESHSLLYDEEHAVLLKIKQYLQNPSFLRHWIPSNSSHCTWPEIRCTNGSVTSLTLLNTNITQTLPPFLCDLKNLTRLDFQWNFIPGEFPTSLYNCSKLEYLDLSQNVFVGKIPDDIDHLASLRFLSLGGNNFSGDIPASVGRLKELRSLKLHQCLFNGTFPAEIGNLSNLELLHVFSNHMFPPTKLPLSLTQLNKLKSFYMYESNLVGEIPQTIGRMVALEELDLSKNGLSGQIPDGLFLLQNLSILYLYRNSLSGDIPGVVEAFNLTELDLSENNLSGKIPDDLGKLNKLTYLSLYMNQLSGTVPESIGRLPALTDFVVFLNNFSGTLPPDFGRISNLETFQVASNSFTGRLPENLCFYGRLVGLTAYDNNLSGELPESLATCSSLQYLRVENNELSGNIPSGLWTSLHLSTFMINENKFTGQLPERLPGNLSVLAISYNQFSGRIPLGVSSWKNIVVFNASNNLFNGSIPQELTSLPHLTTLLLDHNQLTGPLPSDIISWKSLITLDLRHNQLSGEIPPAIAKSSTLIILDLSENRISGQIPLQLAHMRLTNLNLSSNNLAGRIPSEFENLAYASSFLNNPGLCTDTAVLNLILCDSRPQRTSIDRRSASHAIIISLVVAASLLALLSSFLMIRVYRKRKQELKRSWKLTSFQRLSFTKANIVSSMSEHNIIGCGGYGAVYRVGIDDSNFVAVKKIWSRRKLEEKLVSSFLAEVEILSNIRHNNIVKLLCCISNEDSLLLVYEYLENHSLDRWLHNKSKQAAVPGLVLDWPKRLHIAIGAAQGLCYMHHDCLPPVVHRDVKTSNILLDSKFNAKVADFGLAKMLMKPEELATMSAVAGTFGYIAPEYAQTTRVNEKIDVYSFGVVLLELTTGKEANHGDEYSSLAEWAWRHIQVGTDVEDILDKEIKEACYMDEICNIFKLGVMCTATLPASRPSMKEVLKILLTCSNPFTNGENNVGFYDSIPLLKNSKWEKQVEYYTDDD</sequence>
<dbReference type="PROSITE" id="PS50011">
    <property type="entry name" value="PROTEIN_KINASE_DOM"/>
    <property type="match status" value="1"/>
</dbReference>
<keyword evidence="10" id="KW-0677">Repeat</keyword>
<keyword evidence="8 21" id="KW-0812">Transmembrane</keyword>
<dbReference type="InterPro" id="IPR003591">
    <property type="entry name" value="Leu-rich_rpt_typical-subtyp"/>
</dbReference>
<protein>
    <recommendedName>
        <fullName evidence="4">non-specific serine/threonine protein kinase</fullName>
        <ecNumber evidence="4">2.7.11.1</ecNumber>
    </recommendedName>
</protein>
<dbReference type="EC" id="2.7.11.1" evidence="4"/>
<evidence type="ECO:0000256" key="4">
    <source>
        <dbReference type="ARBA" id="ARBA00012513"/>
    </source>
</evidence>
<dbReference type="FunFam" id="1.10.510.10:FF:000714">
    <property type="entry name" value="Kinase family with leucine-rich repeat domain-containing protein"/>
    <property type="match status" value="1"/>
</dbReference>
<comment type="catalytic activity">
    <reaction evidence="19">
        <text>L-seryl-[protein] + ATP = O-phospho-L-seryl-[protein] + ADP + H(+)</text>
        <dbReference type="Rhea" id="RHEA:17989"/>
        <dbReference type="Rhea" id="RHEA-COMP:9863"/>
        <dbReference type="Rhea" id="RHEA-COMP:11604"/>
        <dbReference type="ChEBI" id="CHEBI:15378"/>
        <dbReference type="ChEBI" id="CHEBI:29999"/>
        <dbReference type="ChEBI" id="CHEBI:30616"/>
        <dbReference type="ChEBI" id="CHEBI:83421"/>
        <dbReference type="ChEBI" id="CHEBI:456216"/>
        <dbReference type="EC" id="2.7.11.1"/>
    </reaction>
</comment>
<dbReference type="GO" id="GO:0005886">
    <property type="term" value="C:plasma membrane"/>
    <property type="evidence" value="ECO:0007669"/>
    <property type="project" value="UniProtKB-SubCell"/>
</dbReference>
<dbReference type="Gramene" id="rna-AYBTSS11_LOCUS14819">
    <property type="protein sequence ID" value="CAJ1951525.1"/>
    <property type="gene ID" value="gene-AYBTSS11_LOCUS14819"/>
</dbReference>
<keyword evidence="17" id="KW-0325">Glycoprotein</keyword>
<dbReference type="SUPFAM" id="SSF52047">
    <property type="entry name" value="RNI-like"/>
    <property type="match status" value="1"/>
</dbReference>
<evidence type="ECO:0000313" key="24">
    <source>
        <dbReference type="EMBL" id="CAJ1951525.1"/>
    </source>
</evidence>
<evidence type="ECO:0000256" key="19">
    <source>
        <dbReference type="ARBA" id="ARBA00048679"/>
    </source>
</evidence>
<dbReference type="InterPro" id="IPR000719">
    <property type="entry name" value="Prot_kinase_dom"/>
</dbReference>
<dbReference type="InterPro" id="IPR008271">
    <property type="entry name" value="Ser/Thr_kinase_AS"/>
</dbReference>
<evidence type="ECO:0000256" key="11">
    <source>
        <dbReference type="ARBA" id="ARBA00022741"/>
    </source>
</evidence>
<dbReference type="Gene3D" id="3.80.10.10">
    <property type="entry name" value="Ribonuclease Inhibitor"/>
    <property type="match status" value="4"/>
</dbReference>
<comment type="catalytic activity">
    <reaction evidence="18">
        <text>L-threonyl-[protein] + ATP = O-phospho-L-threonyl-[protein] + ADP + H(+)</text>
        <dbReference type="Rhea" id="RHEA:46608"/>
        <dbReference type="Rhea" id="RHEA-COMP:11060"/>
        <dbReference type="Rhea" id="RHEA-COMP:11605"/>
        <dbReference type="ChEBI" id="CHEBI:15378"/>
        <dbReference type="ChEBI" id="CHEBI:30013"/>
        <dbReference type="ChEBI" id="CHEBI:30616"/>
        <dbReference type="ChEBI" id="CHEBI:61977"/>
        <dbReference type="ChEBI" id="CHEBI:456216"/>
        <dbReference type="EC" id="2.7.11.1"/>
    </reaction>
</comment>
<evidence type="ECO:0000256" key="8">
    <source>
        <dbReference type="ARBA" id="ARBA00022692"/>
    </source>
</evidence>
<evidence type="ECO:0000256" key="3">
    <source>
        <dbReference type="ARBA" id="ARBA00008684"/>
    </source>
</evidence>
<dbReference type="Proteomes" id="UP001189624">
    <property type="component" value="Chromosome 4"/>
</dbReference>
<dbReference type="InterPro" id="IPR032675">
    <property type="entry name" value="LRR_dom_sf"/>
</dbReference>